<comment type="caution">
    <text evidence="1">The sequence shown here is derived from an EMBL/GenBank/DDBJ whole genome shotgun (WGS) entry which is preliminary data.</text>
</comment>
<evidence type="ECO:0000313" key="1">
    <source>
        <dbReference type="EMBL" id="MED6173047.1"/>
    </source>
</evidence>
<gene>
    <name evidence="1" type="ORF">PIB30_055650</name>
</gene>
<dbReference type="EMBL" id="JASCZI010151471">
    <property type="protein sequence ID" value="MED6173047.1"/>
    <property type="molecule type" value="Genomic_DNA"/>
</dbReference>
<proteinExistence type="predicted"/>
<evidence type="ECO:0008006" key="3">
    <source>
        <dbReference type="Google" id="ProtNLM"/>
    </source>
</evidence>
<dbReference type="Proteomes" id="UP001341840">
    <property type="component" value="Unassembled WGS sequence"/>
</dbReference>
<reference evidence="1 2" key="1">
    <citation type="journal article" date="2023" name="Plants (Basel)">
        <title>Bridging the Gap: Combining Genomics and Transcriptomics Approaches to Understand Stylosanthes scabra, an Orphan Legume from the Brazilian Caatinga.</title>
        <authorList>
            <person name="Ferreira-Neto J.R.C."/>
            <person name="da Silva M.D."/>
            <person name="Binneck E."/>
            <person name="de Melo N.F."/>
            <person name="da Silva R.H."/>
            <person name="de Melo A.L.T.M."/>
            <person name="Pandolfi V."/>
            <person name="Bustamante F.O."/>
            <person name="Brasileiro-Vidal A.C."/>
            <person name="Benko-Iseppon A.M."/>
        </authorList>
    </citation>
    <scope>NUCLEOTIDE SEQUENCE [LARGE SCALE GENOMIC DNA]</scope>
    <source>
        <tissue evidence="1">Leaves</tissue>
    </source>
</reference>
<sequence length="133" mass="14921">MTIQDIFSATSKTRIQSLKSELRGIKKSGTIEEYLSKIRTVAESLAALDHPLSNDNHIQAYDDMLVRSKNLGRMVLVANLTQAESFNYFTSRGGGRRERGGGRFQRGGRNLWQNNQTFCQICGRGGHAAYNCY</sequence>
<accession>A0ABU6VHM5</accession>
<organism evidence="1 2">
    <name type="scientific">Stylosanthes scabra</name>
    <dbReference type="NCBI Taxonomy" id="79078"/>
    <lineage>
        <taxon>Eukaryota</taxon>
        <taxon>Viridiplantae</taxon>
        <taxon>Streptophyta</taxon>
        <taxon>Embryophyta</taxon>
        <taxon>Tracheophyta</taxon>
        <taxon>Spermatophyta</taxon>
        <taxon>Magnoliopsida</taxon>
        <taxon>eudicotyledons</taxon>
        <taxon>Gunneridae</taxon>
        <taxon>Pentapetalae</taxon>
        <taxon>rosids</taxon>
        <taxon>fabids</taxon>
        <taxon>Fabales</taxon>
        <taxon>Fabaceae</taxon>
        <taxon>Papilionoideae</taxon>
        <taxon>50 kb inversion clade</taxon>
        <taxon>dalbergioids sensu lato</taxon>
        <taxon>Dalbergieae</taxon>
        <taxon>Pterocarpus clade</taxon>
        <taxon>Stylosanthes</taxon>
    </lineage>
</organism>
<protein>
    <recommendedName>
        <fullName evidence="3">CCHC-type domain-containing protein</fullName>
    </recommendedName>
</protein>
<evidence type="ECO:0000313" key="2">
    <source>
        <dbReference type="Proteomes" id="UP001341840"/>
    </source>
</evidence>
<name>A0ABU6VHM5_9FABA</name>
<keyword evidence="2" id="KW-1185">Reference proteome</keyword>